<evidence type="ECO:0000259" key="1">
    <source>
        <dbReference type="Pfam" id="PF12937"/>
    </source>
</evidence>
<name>A0A8E2AWE6_9APHY</name>
<proteinExistence type="predicted"/>
<dbReference type="AlphaFoldDB" id="A0A8E2AWE6"/>
<evidence type="ECO:0000313" key="3">
    <source>
        <dbReference type="Proteomes" id="UP000250043"/>
    </source>
</evidence>
<keyword evidence="3" id="KW-1185">Reference proteome</keyword>
<dbReference type="InterPro" id="IPR001810">
    <property type="entry name" value="F-box_dom"/>
</dbReference>
<organism evidence="2 3">
    <name type="scientific">Obba rivulosa</name>
    <dbReference type="NCBI Taxonomy" id="1052685"/>
    <lineage>
        <taxon>Eukaryota</taxon>
        <taxon>Fungi</taxon>
        <taxon>Dikarya</taxon>
        <taxon>Basidiomycota</taxon>
        <taxon>Agaricomycotina</taxon>
        <taxon>Agaricomycetes</taxon>
        <taxon>Polyporales</taxon>
        <taxon>Gelatoporiaceae</taxon>
        <taxon>Obba</taxon>
    </lineage>
</organism>
<sequence>MEAHNNTLPTELLDIIFAHLRDDNASLRSCSLTCRSWVSPTRVYLLASIRLDLWLHMVRFEALLHDSPHISPYIQRLVVSAYSEEPAALKPAALKLISSIYSRLGAVTDLHIFYNTAVPSTIPPALAAVGPVRRLNISVADSASSTRDNHVTLLMQTLELLPLTEELTYRARFSINPSVDVMDMSILAGIMSRTHLTRLQLFDREVCRLFMGCFKSGSPPGLKVVDLASCEFGAMDLATLSKLILGTARSLKRLNVTGSKIHRSVDWGEVLESCNVLEHVQLDLCPFAMAAKFASRVALPSLLALELDLVYGTKSDGDHLVEFAQSLLNRSRFRSLLRVVLHIRGYADYNRKNALERQFSDTLDPLRKRYALTVTYLFAPPMWS</sequence>
<dbReference type="InterPro" id="IPR032675">
    <property type="entry name" value="LRR_dom_sf"/>
</dbReference>
<dbReference type="SUPFAM" id="SSF52047">
    <property type="entry name" value="RNI-like"/>
    <property type="match status" value="1"/>
</dbReference>
<evidence type="ECO:0000313" key="2">
    <source>
        <dbReference type="EMBL" id="OCH87907.1"/>
    </source>
</evidence>
<protein>
    <recommendedName>
        <fullName evidence="1">F-box domain-containing protein</fullName>
    </recommendedName>
</protein>
<dbReference type="OrthoDB" id="3071602at2759"/>
<feature type="domain" description="F-box" evidence="1">
    <location>
        <begin position="7"/>
        <end position="37"/>
    </location>
</feature>
<dbReference type="EMBL" id="KV722469">
    <property type="protein sequence ID" value="OCH87907.1"/>
    <property type="molecule type" value="Genomic_DNA"/>
</dbReference>
<gene>
    <name evidence="2" type="ORF">OBBRIDRAFT_126802</name>
</gene>
<dbReference type="Pfam" id="PF12937">
    <property type="entry name" value="F-box-like"/>
    <property type="match status" value="1"/>
</dbReference>
<dbReference type="Gene3D" id="3.80.10.10">
    <property type="entry name" value="Ribonuclease Inhibitor"/>
    <property type="match status" value="1"/>
</dbReference>
<dbReference type="Gene3D" id="1.20.1280.50">
    <property type="match status" value="1"/>
</dbReference>
<dbReference type="InterPro" id="IPR036047">
    <property type="entry name" value="F-box-like_dom_sf"/>
</dbReference>
<accession>A0A8E2AWE6</accession>
<reference evidence="2 3" key="1">
    <citation type="submission" date="2016-07" db="EMBL/GenBank/DDBJ databases">
        <title>Draft genome of the white-rot fungus Obba rivulosa 3A-2.</title>
        <authorList>
            <consortium name="DOE Joint Genome Institute"/>
            <person name="Miettinen O."/>
            <person name="Riley R."/>
            <person name="Acob R."/>
            <person name="Barry K."/>
            <person name="Cullen D."/>
            <person name="De Vries R."/>
            <person name="Hainaut M."/>
            <person name="Hatakka A."/>
            <person name="Henrissat B."/>
            <person name="Hilden K."/>
            <person name="Kuo R."/>
            <person name="Labutti K."/>
            <person name="Lipzen A."/>
            <person name="Makela M.R."/>
            <person name="Sandor L."/>
            <person name="Spatafora J.W."/>
            <person name="Grigoriev I.V."/>
            <person name="Hibbett D.S."/>
        </authorList>
    </citation>
    <scope>NUCLEOTIDE SEQUENCE [LARGE SCALE GENOMIC DNA]</scope>
    <source>
        <strain evidence="2 3">3A-2</strain>
    </source>
</reference>
<dbReference type="Proteomes" id="UP000250043">
    <property type="component" value="Unassembled WGS sequence"/>
</dbReference>
<dbReference type="SUPFAM" id="SSF81383">
    <property type="entry name" value="F-box domain"/>
    <property type="match status" value="1"/>
</dbReference>